<keyword evidence="4" id="KW-1185">Reference proteome</keyword>
<dbReference type="EMBL" id="CP043494">
    <property type="protein sequence ID" value="WNG52057.1"/>
    <property type="molecule type" value="Genomic_DNA"/>
</dbReference>
<gene>
    <name evidence="3" type="ORF">F0U60_54095</name>
</gene>
<keyword evidence="2" id="KW-0413">Isomerase</keyword>
<dbReference type="SUPFAM" id="SSF54506">
    <property type="entry name" value="Diaminopimelate epimerase-like"/>
    <property type="match status" value="1"/>
</dbReference>
<name>A0ABY9X9I3_9BACT</name>
<evidence type="ECO:0000313" key="3">
    <source>
        <dbReference type="EMBL" id="WNG52057.1"/>
    </source>
</evidence>
<dbReference type="Pfam" id="PF02567">
    <property type="entry name" value="PhzC-PhzF"/>
    <property type="match status" value="1"/>
</dbReference>
<dbReference type="NCBIfam" id="TIGR00654">
    <property type="entry name" value="PhzF_family"/>
    <property type="match status" value="1"/>
</dbReference>
<protein>
    <submittedName>
        <fullName evidence="3">PhzF family phenazine biosynthesis protein</fullName>
    </submittedName>
</protein>
<reference evidence="3 4" key="1">
    <citation type="submission" date="2019-08" db="EMBL/GenBank/DDBJ databases">
        <title>Archangium and Cystobacter genomes.</title>
        <authorList>
            <person name="Chen I.-C.K."/>
            <person name="Wielgoss S."/>
        </authorList>
    </citation>
    <scope>NUCLEOTIDE SEQUENCE [LARGE SCALE GENOMIC DNA]</scope>
    <source>
        <strain evidence="3 4">Cbm 6</strain>
    </source>
</reference>
<evidence type="ECO:0000256" key="1">
    <source>
        <dbReference type="ARBA" id="ARBA00008270"/>
    </source>
</evidence>
<comment type="similarity">
    <text evidence="1">Belongs to the PhzF family.</text>
</comment>
<sequence length="293" mass="30787">MTTVVPAEARYARAFISADTSGGNATWVLPVGTAPGAAEAALDKARMLARESGVEVTLEEAGRDFRFIAPEGELSLCLHGLLGGLALARREGRIAGEDRTVEVTTPSGVLTARVNAVDAGTFEVSVELGRQLLVPVDAGQELRATLAAALGLTQEDLPERLWNAGGARLKTLIPLETRERLAAMHVEPGAIDRIAAQLGCTGVYAFCVERADATGAHLAARQFPAGIGIVEDPATGGSAAAPALWLRRVGGHPRLNRLTISQGEDMGRPCRLVVERSGEDDAMGWWVGGRVVL</sequence>
<accession>A0ABY9X9I3</accession>
<dbReference type="InterPro" id="IPR003719">
    <property type="entry name" value="Phenazine_PhzF-like"/>
</dbReference>
<dbReference type="PANTHER" id="PTHR13774">
    <property type="entry name" value="PHENAZINE BIOSYNTHESIS PROTEIN"/>
    <property type="match status" value="1"/>
</dbReference>
<evidence type="ECO:0000313" key="4">
    <source>
        <dbReference type="Proteomes" id="UP001611383"/>
    </source>
</evidence>
<organism evidence="3 4">
    <name type="scientific">Archangium minus</name>
    <dbReference type="NCBI Taxonomy" id="83450"/>
    <lineage>
        <taxon>Bacteria</taxon>
        <taxon>Pseudomonadati</taxon>
        <taxon>Myxococcota</taxon>
        <taxon>Myxococcia</taxon>
        <taxon>Myxococcales</taxon>
        <taxon>Cystobacterineae</taxon>
        <taxon>Archangiaceae</taxon>
        <taxon>Archangium</taxon>
    </lineage>
</organism>
<evidence type="ECO:0000256" key="2">
    <source>
        <dbReference type="ARBA" id="ARBA00023235"/>
    </source>
</evidence>
<dbReference type="RefSeq" id="WP_395812371.1">
    <property type="nucleotide sequence ID" value="NZ_CP043494.1"/>
</dbReference>
<dbReference type="PIRSF" id="PIRSF016184">
    <property type="entry name" value="PhzC_PhzF"/>
    <property type="match status" value="1"/>
</dbReference>
<dbReference type="Gene3D" id="3.10.310.10">
    <property type="entry name" value="Diaminopimelate Epimerase, Chain A, domain 1"/>
    <property type="match status" value="2"/>
</dbReference>
<proteinExistence type="inferred from homology"/>
<dbReference type="PANTHER" id="PTHR13774:SF39">
    <property type="entry name" value="BIOSYNTHESIS PROTEIN, PUTATIVE-RELATED"/>
    <property type="match status" value="1"/>
</dbReference>
<dbReference type="Proteomes" id="UP001611383">
    <property type="component" value="Chromosome"/>
</dbReference>